<dbReference type="Proteomes" id="UP000828390">
    <property type="component" value="Unassembled WGS sequence"/>
</dbReference>
<protein>
    <submittedName>
        <fullName evidence="2">Uncharacterized protein</fullName>
    </submittedName>
</protein>
<reference evidence="2" key="1">
    <citation type="journal article" date="2019" name="bioRxiv">
        <title>The Genome of the Zebra Mussel, Dreissena polymorpha: A Resource for Invasive Species Research.</title>
        <authorList>
            <person name="McCartney M.A."/>
            <person name="Auch B."/>
            <person name="Kono T."/>
            <person name="Mallez S."/>
            <person name="Zhang Y."/>
            <person name="Obille A."/>
            <person name="Becker A."/>
            <person name="Abrahante J.E."/>
            <person name="Garbe J."/>
            <person name="Badalamenti J.P."/>
            <person name="Herman A."/>
            <person name="Mangelson H."/>
            <person name="Liachko I."/>
            <person name="Sullivan S."/>
            <person name="Sone E.D."/>
            <person name="Koren S."/>
            <person name="Silverstein K.A.T."/>
            <person name="Beckman K.B."/>
            <person name="Gohl D.M."/>
        </authorList>
    </citation>
    <scope>NUCLEOTIDE SEQUENCE</scope>
    <source>
        <strain evidence="2">Duluth1</strain>
        <tissue evidence="2">Whole animal</tissue>
    </source>
</reference>
<keyword evidence="1" id="KW-0175">Coiled coil</keyword>
<sequence>MNNDKSPGSDGFTTNIFKTSRVMEAWSKMSPDFTTRSSTLTSNAEAVIKLLQLQTDRLTITQAECGALLQDAQTALEQSQQIAVEAGKNISQELTRAIIQITDALTNNLLTIDERTQRGIARIASAEHDAINRIAKVSVSSENENFESQIKEFRQQLIKHYETKIICVPLSPLVSRNDRNIRDFYIPPKVIGVSKDDIKVDSYRDIPQGCTSSTLDGEHSRSVYYINNYTALENDR</sequence>
<comment type="caution">
    <text evidence="2">The sequence shown here is derived from an EMBL/GenBank/DDBJ whole genome shotgun (WGS) entry which is preliminary data.</text>
</comment>
<keyword evidence="3" id="KW-1185">Reference proteome</keyword>
<dbReference type="AlphaFoldDB" id="A0A9D4EY84"/>
<organism evidence="2 3">
    <name type="scientific">Dreissena polymorpha</name>
    <name type="common">Zebra mussel</name>
    <name type="synonym">Mytilus polymorpha</name>
    <dbReference type="NCBI Taxonomy" id="45954"/>
    <lineage>
        <taxon>Eukaryota</taxon>
        <taxon>Metazoa</taxon>
        <taxon>Spiralia</taxon>
        <taxon>Lophotrochozoa</taxon>
        <taxon>Mollusca</taxon>
        <taxon>Bivalvia</taxon>
        <taxon>Autobranchia</taxon>
        <taxon>Heteroconchia</taxon>
        <taxon>Euheterodonta</taxon>
        <taxon>Imparidentia</taxon>
        <taxon>Neoheterodontei</taxon>
        <taxon>Myida</taxon>
        <taxon>Dreissenoidea</taxon>
        <taxon>Dreissenidae</taxon>
        <taxon>Dreissena</taxon>
    </lineage>
</organism>
<name>A0A9D4EY84_DREPO</name>
<dbReference type="EMBL" id="JAIWYP010000008">
    <property type="protein sequence ID" value="KAH3786165.1"/>
    <property type="molecule type" value="Genomic_DNA"/>
</dbReference>
<gene>
    <name evidence="2" type="ORF">DPMN_164268</name>
</gene>
<evidence type="ECO:0000313" key="2">
    <source>
        <dbReference type="EMBL" id="KAH3786165.1"/>
    </source>
</evidence>
<reference evidence="2" key="2">
    <citation type="submission" date="2020-11" db="EMBL/GenBank/DDBJ databases">
        <authorList>
            <person name="McCartney M.A."/>
            <person name="Auch B."/>
            <person name="Kono T."/>
            <person name="Mallez S."/>
            <person name="Becker A."/>
            <person name="Gohl D.M."/>
            <person name="Silverstein K.A.T."/>
            <person name="Koren S."/>
            <person name="Bechman K.B."/>
            <person name="Herman A."/>
            <person name="Abrahante J.E."/>
            <person name="Garbe J."/>
        </authorList>
    </citation>
    <scope>NUCLEOTIDE SEQUENCE</scope>
    <source>
        <strain evidence="2">Duluth1</strain>
        <tissue evidence="2">Whole animal</tissue>
    </source>
</reference>
<evidence type="ECO:0000256" key="1">
    <source>
        <dbReference type="SAM" id="Coils"/>
    </source>
</evidence>
<proteinExistence type="predicted"/>
<evidence type="ECO:0000313" key="3">
    <source>
        <dbReference type="Proteomes" id="UP000828390"/>
    </source>
</evidence>
<accession>A0A9D4EY84</accession>
<feature type="coiled-coil region" evidence="1">
    <location>
        <begin position="136"/>
        <end position="163"/>
    </location>
</feature>